<dbReference type="GO" id="GO:0046872">
    <property type="term" value="F:metal ion binding"/>
    <property type="evidence" value="ECO:0007669"/>
    <property type="project" value="InterPro"/>
</dbReference>
<name>A0A1I1SEP4_PSEOC</name>
<evidence type="ECO:0000256" key="2">
    <source>
        <dbReference type="ARBA" id="ARBA00007358"/>
    </source>
</evidence>
<organism evidence="7 8">
    <name type="scientific">Pseudomonas straminea</name>
    <dbReference type="NCBI Taxonomy" id="47882"/>
    <lineage>
        <taxon>Bacteria</taxon>
        <taxon>Pseudomonadati</taxon>
        <taxon>Pseudomonadota</taxon>
        <taxon>Gammaproteobacteria</taxon>
        <taxon>Pseudomonadales</taxon>
        <taxon>Pseudomonadaceae</taxon>
        <taxon>Phytopseudomonas</taxon>
    </lineage>
</organism>
<feature type="domain" description="Alcohol dehydrogenase iron-type/glycerol dehydrogenase GldA" evidence="5">
    <location>
        <begin position="9"/>
        <end position="177"/>
    </location>
</feature>
<protein>
    <submittedName>
        <fullName evidence="7">Alcohol dehydrogenase, class IV</fullName>
    </submittedName>
</protein>
<comment type="similarity">
    <text evidence="2">Belongs to the iron-containing alcohol dehydrogenase family.</text>
</comment>
<dbReference type="EMBL" id="FOMO01000001">
    <property type="protein sequence ID" value="SFD41470.1"/>
    <property type="molecule type" value="Genomic_DNA"/>
</dbReference>
<dbReference type="Pfam" id="PF00465">
    <property type="entry name" value="Fe-ADH"/>
    <property type="match status" value="1"/>
</dbReference>
<dbReference type="PROSITE" id="PS00913">
    <property type="entry name" value="ADH_IRON_1"/>
    <property type="match status" value="1"/>
</dbReference>
<comment type="cofactor">
    <cofactor evidence="1">
        <name>Fe cation</name>
        <dbReference type="ChEBI" id="CHEBI:24875"/>
    </cofactor>
</comment>
<evidence type="ECO:0000313" key="8">
    <source>
        <dbReference type="Proteomes" id="UP000243950"/>
    </source>
</evidence>
<dbReference type="PANTHER" id="PTHR11496">
    <property type="entry name" value="ALCOHOL DEHYDROGENASE"/>
    <property type="match status" value="1"/>
</dbReference>
<dbReference type="InterPro" id="IPR018211">
    <property type="entry name" value="ADH_Fe_CS"/>
</dbReference>
<accession>A0A1I1SEP4</accession>
<dbReference type="FunFam" id="3.40.50.1970:FF:000003">
    <property type="entry name" value="Alcohol dehydrogenase, iron-containing"/>
    <property type="match status" value="1"/>
</dbReference>
<dbReference type="AlphaFoldDB" id="A0A1I1SEP4"/>
<dbReference type="Gene3D" id="3.40.50.1970">
    <property type="match status" value="1"/>
</dbReference>
<evidence type="ECO:0000259" key="5">
    <source>
        <dbReference type="Pfam" id="PF00465"/>
    </source>
</evidence>
<evidence type="ECO:0000256" key="1">
    <source>
        <dbReference type="ARBA" id="ARBA00001962"/>
    </source>
</evidence>
<dbReference type="SUPFAM" id="SSF56796">
    <property type="entry name" value="Dehydroquinate synthase-like"/>
    <property type="match status" value="1"/>
</dbReference>
<sequence>MYHFQTVKHVIHGPDSLNSLSDKLALLDTPLQRVVLVTQNAMHQLGVTERVVAQLEAKSIAVTVVDDVEIEPTLENIEGVFRRAVAPAAPDALIAIGGGSVLDAAKLFAVLLTNDMPLRDMLGIDKVPNAGAPMVLVPTTSGTGSEVTPNAIVTLPDEELKIGVVSRHLLPTLVILDATLTLGLPKPITAATGMDAFTHSLESFISTKANPISDTFALESMRLIAGSIVEAYQQPGSVQARSDMLLGSMYGGLALTAAGTAAVHALAYPLGGKFHVTHGVANAMLLPHVMAFNMDACAPRLKRAACVCGLARETDSDEVAARKLIDQISAWTATLEIPQNLRDFGVAEEHLADMAVAASKVTRLMVNNPKALSLDDIQQLYRCLLP</sequence>
<dbReference type="PANTHER" id="PTHR11496:SF102">
    <property type="entry name" value="ALCOHOL DEHYDROGENASE 4"/>
    <property type="match status" value="1"/>
</dbReference>
<evidence type="ECO:0000259" key="6">
    <source>
        <dbReference type="Pfam" id="PF25137"/>
    </source>
</evidence>
<evidence type="ECO:0000256" key="4">
    <source>
        <dbReference type="ARBA" id="ARBA00023027"/>
    </source>
</evidence>
<dbReference type="Pfam" id="PF25137">
    <property type="entry name" value="ADH_Fe_C"/>
    <property type="match status" value="1"/>
</dbReference>
<keyword evidence="3" id="KW-0560">Oxidoreductase</keyword>
<evidence type="ECO:0000256" key="3">
    <source>
        <dbReference type="ARBA" id="ARBA00023002"/>
    </source>
</evidence>
<reference evidence="8" key="1">
    <citation type="submission" date="2016-10" db="EMBL/GenBank/DDBJ databases">
        <authorList>
            <person name="Varghese N."/>
            <person name="Submissions S."/>
        </authorList>
    </citation>
    <scope>NUCLEOTIDE SEQUENCE [LARGE SCALE GENOMIC DNA]</scope>
    <source>
        <strain evidence="8">JCM 2783</strain>
    </source>
</reference>
<dbReference type="Gene3D" id="1.20.1090.10">
    <property type="entry name" value="Dehydroquinate synthase-like - alpha domain"/>
    <property type="match status" value="1"/>
</dbReference>
<dbReference type="InterPro" id="IPR039697">
    <property type="entry name" value="Alcohol_dehydrogenase_Fe"/>
</dbReference>
<dbReference type="CDD" id="cd08551">
    <property type="entry name" value="Fe-ADH"/>
    <property type="match status" value="1"/>
</dbReference>
<keyword evidence="4" id="KW-0520">NAD</keyword>
<evidence type="ECO:0000313" key="7">
    <source>
        <dbReference type="EMBL" id="SFD41470.1"/>
    </source>
</evidence>
<dbReference type="FunFam" id="1.20.1090.10:FF:000001">
    <property type="entry name" value="Aldehyde-alcohol dehydrogenase"/>
    <property type="match status" value="1"/>
</dbReference>
<dbReference type="RefSeq" id="WP_093500974.1">
    <property type="nucleotide sequence ID" value="NZ_BSSG01000001.1"/>
</dbReference>
<dbReference type="InterPro" id="IPR001670">
    <property type="entry name" value="ADH_Fe/GldA"/>
</dbReference>
<dbReference type="Proteomes" id="UP000243950">
    <property type="component" value="Unassembled WGS sequence"/>
</dbReference>
<dbReference type="GO" id="GO:0004022">
    <property type="term" value="F:alcohol dehydrogenase (NAD+) activity"/>
    <property type="evidence" value="ECO:0007669"/>
    <property type="project" value="TreeGrafter"/>
</dbReference>
<proteinExistence type="inferred from homology"/>
<gene>
    <name evidence="7" type="ORF">SAMN05216372_101713</name>
</gene>
<feature type="domain" description="Fe-containing alcohol dehydrogenase-like C-terminal" evidence="6">
    <location>
        <begin position="189"/>
        <end position="382"/>
    </location>
</feature>
<dbReference type="InterPro" id="IPR056798">
    <property type="entry name" value="ADH_Fe_C"/>
</dbReference>
<keyword evidence="8" id="KW-1185">Reference proteome</keyword>